<dbReference type="CDD" id="cd02440">
    <property type="entry name" value="AdoMet_MTases"/>
    <property type="match status" value="1"/>
</dbReference>
<comment type="caution">
    <text evidence="4">The sequence shown here is derived from an EMBL/GenBank/DDBJ whole genome shotgun (WGS) entry which is preliminary data.</text>
</comment>
<sequence>MKATVVSMQSMNQWQADEYDNKLAFVSGYGKNLISWLQPQNGEYILDLGCGTGDLTYEISISQAEVVGMDASPDMIRRAREKYPDIEFIEGEGHQFETNRHFDAVFSNAALHWMRSPRLVVDSIWRSLKPGGRFVAEFGGKGNVQIIVDALEEVFERNTGIRGSERNPWYFPTIGQYSNILEQCGFLVRQAYHYDRPTRLADGEQGIEGWLTHFGGDYFEGVNQERIQKICRETSQMVVPKLWKDDAIYADYKRLRIEAVKPGR</sequence>
<dbReference type="SUPFAM" id="SSF53335">
    <property type="entry name" value="S-adenosyl-L-methionine-dependent methyltransferases"/>
    <property type="match status" value="1"/>
</dbReference>
<feature type="domain" description="Methyltransferase" evidence="3">
    <location>
        <begin position="45"/>
        <end position="132"/>
    </location>
</feature>
<keyword evidence="1 4" id="KW-0489">Methyltransferase</keyword>
<dbReference type="InterPro" id="IPR029063">
    <property type="entry name" value="SAM-dependent_MTases_sf"/>
</dbReference>
<gene>
    <name evidence="4" type="ORF">P5G61_31180</name>
</gene>
<organism evidence="4 5">
    <name type="scientific">Paenibacillus vandeheii</name>
    <dbReference type="NCBI Taxonomy" id="3035917"/>
    <lineage>
        <taxon>Bacteria</taxon>
        <taxon>Bacillati</taxon>
        <taxon>Bacillota</taxon>
        <taxon>Bacilli</taxon>
        <taxon>Bacillales</taxon>
        <taxon>Paenibacillaceae</taxon>
        <taxon>Paenibacillus</taxon>
    </lineage>
</organism>
<dbReference type="RefSeq" id="WP_301249998.1">
    <property type="nucleotide sequence ID" value="NZ_JAROCD010000027.1"/>
</dbReference>
<evidence type="ECO:0000256" key="1">
    <source>
        <dbReference type="ARBA" id="ARBA00022603"/>
    </source>
</evidence>
<protein>
    <submittedName>
        <fullName evidence="4">Class I SAM-dependent methyltransferase</fullName>
    </submittedName>
</protein>
<dbReference type="Pfam" id="PF13649">
    <property type="entry name" value="Methyltransf_25"/>
    <property type="match status" value="1"/>
</dbReference>
<evidence type="ECO:0000259" key="3">
    <source>
        <dbReference type="Pfam" id="PF13649"/>
    </source>
</evidence>
<keyword evidence="2" id="KW-0808">Transferase</keyword>
<evidence type="ECO:0000313" key="4">
    <source>
        <dbReference type="EMBL" id="MDN4605725.1"/>
    </source>
</evidence>
<dbReference type="Proteomes" id="UP001174205">
    <property type="component" value="Unassembled WGS sequence"/>
</dbReference>
<keyword evidence="5" id="KW-1185">Reference proteome</keyword>
<accession>A0ABT8JKP7</accession>
<name>A0ABT8JKP7_9BACL</name>
<proteinExistence type="predicted"/>
<reference evidence="4" key="1">
    <citation type="submission" date="2023-03" db="EMBL/GenBank/DDBJ databases">
        <title>MT1 and MT2 Draft Genomes of Novel Species.</title>
        <authorList>
            <person name="Venkateswaran K."/>
        </authorList>
    </citation>
    <scope>NUCLEOTIDE SEQUENCE</scope>
    <source>
        <strain evidence="4">F6_3S_P_1C</strain>
    </source>
</reference>
<evidence type="ECO:0000313" key="5">
    <source>
        <dbReference type="Proteomes" id="UP001174205"/>
    </source>
</evidence>
<dbReference type="GO" id="GO:0032259">
    <property type="term" value="P:methylation"/>
    <property type="evidence" value="ECO:0007669"/>
    <property type="project" value="UniProtKB-KW"/>
</dbReference>
<evidence type="ECO:0000256" key="2">
    <source>
        <dbReference type="ARBA" id="ARBA00022679"/>
    </source>
</evidence>
<dbReference type="InterPro" id="IPR041698">
    <property type="entry name" value="Methyltransf_25"/>
</dbReference>
<dbReference type="PANTHER" id="PTHR43861">
    <property type="entry name" value="TRANS-ACONITATE 2-METHYLTRANSFERASE-RELATED"/>
    <property type="match status" value="1"/>
</dbReference>
<dbReference type="GO" id="GO:0008168">
    <property type="term" value="F:methyltransferase activity"/>
    <property type="evidence" value="ECO:0007669"/>
    <property type="project" value="UniProtKB-KW"/>
</dbReference>
<dbReference type="EMBL" id="JAROCD010000027">
    <property type="protein sequence ID" value="MDN4605725.1"/>
    <property type="molecule type" value="Genomic_DNA"/>
</dbReference>
<dbReference type="PANTHER" id="PTHR43861:SF1">
    <property type="entry name" value="TRANS-ACONITATE 2-METHYLTRANSFERASE"/>
    <property type="match status" value="1"/>
</dbReference>
<dbReference type="Gene3D" id="3.40.50.150">
    <property type="entry name" value="Vaccinia Virus protein VP39"/>
    <property type="match status" value="1"/>
</dbReference>